<organism evidence="2 3">
    <name type="scientific">Jejuia pallidilutea</name>
    <dbReference type="NCBI Taxonomy" id="504487"/>
    <lineage>
        <taxon>Bacteria</taxon>
        <taxon>Pseudomonadati</taxon>
        <taxon>Bacteroidota</taxon>
        <taxon>Flavobacteriia</taxon>
        <taxon>Flavobacteriales</taxon>
        <taxon>Flavobacteriaceae</taxon>
        <taxon>Jejuia</taxon>
    </lineage>
</organism>
<dbReference type="AlphaFoldDB" id="A0A090W4U1"/>
<dbReference type="SUPFAM" id="SSF56925">
    <property type="entry name" value="OMPA-like"/>
    <property type="match status" value="1"/>
</dbReference>
<dbReference type="RefSeq" id="WP_238567251.1">
    <property type="nucleotide sequence ID" value="NZ_BBNS01000018.1"/>
</dbReference>
<dbReference type="InterPro" id="IPR011250">
    <property type="entry name" value="OMP/PagP_B-barrel"/>
</dbReference>
<protein>
    <recommendedName>
        <fullName evidence="1">DUF6089 domain-containing protein</fullName>
    </recommendedName>
</protein>
<sequence length="234" mass="26546">MQTLNGYAARKPINNSLLTLQLSFSQINEIGIFAGGSNFIGDVGATDYISPNQAAFGGIYKWNRSSRHSYRISMIFTELEGVDLDSDDPRRQQRGYSFNNNMFEISAGMEFTFMDFNLHNGKPVATPYLYTGLSLARYNNYFFINNTQTSENSKSWAFGIPMAIGFKMRLIDNFILGIEVGARYTFTDEIDGSVPKADTRQQFRFGNINNNDWYTFSGITLTYTFGENPCYCIN</sequence>
<name>A0A090W4U1_9FLAO</name>
<dbReference type="EMBL" id="BBNS01000018">
    <property type="protein sequence ID" value="GAL72010.1"/>
    <property type="molecule type" value="Genomic_DNA"/>
</dbReference>
<proteinExistence type="predicted"/>
<gene>
    <name evidence="2" type="ORF">JCM19302_355</name>
</gene>
<evidence type="ECO:0000313" key="3">
    <source>
        <dbReference type="Proteomes" id="UP000029646"/>
    </source>
</evidence>
<reference evidence="2 3" key="1">
    <citation type="journal article" date="2014" name="Genome Announc.">
        <title>Draft Genome Sequence of Marine Flavobacterium Jejuia pallidilutea Strain 11shimoA1 and Pigmentation Mutants.</title>
        <authorList>
            <person name="Takatani N."/>
            <person name="Nakanishi M."/>
            <person name="Meirelles P."/>
            <person name="Mino S."/>
            <person name="Suda W."/>
            <person name="Oshima K."/>
            <person name="Hattori M."/>
            <person name="Ohkuma M."/>
            <person name="Hosokawa M."/>
            <person name="Miyashita K."/>
            <person name="Thompson F.L."/>
            <person name="Niwa A."/>
            <person name="Sawabe T."/>
            <person name="Sawabe T."/>
        </authorList>
    </citation>
    <scope>NUCLEOTIDE SEQUENCE [LARGE SCALE GENOMIC DNA]</scope>
    <source>
        <strain evidence="3">JCM19302</strain>
    </source>
</reference>
<accession>A0A090W4U1</accession>
<dbReference type="Proteomes" id="UP000029646">
    <property type="component" value="Unassembled WGS sequence"/>
</dbReference>
<feature type="domain" description="DUF6089" evidence="1">
    <location>
        <begin position="17"/>
        <end position="233"/>
    </location>
</feature>
<dbReference type="InterPro" id="IPR045743">
    <property type="entry name" value="DUF6089"/>
</dbReference>
<dbReference type="Gene3D" id="2.40.160.20">
    <property type="match status" value="1"/>
</dbReference>
<evidence type="ECO:0000259" key="1">
    <source>
        <dbReference type="Pfam" id="PF19573"/>
    </source>
</evidence>
<comment type="caution">
    <text evidence="2">The sequence shown here is derived from an EMBL/GenBank/DDBJ whole genome shotgun (WGS) entry which is preliminary data.</text>
</comment>
<dbReference type="Pfam" id="PF19573">
    <property type="entry name" value="DUF6089"/>
    <property type="match status" value="1"/>
</dbReference>
<evidence type="ECO:0000313" key="2">
    <source>
        <dbReference type="EMBL" id="GAL72010.1"/>
    </source>
</evidence>